<evidence type="ECO:0000256" key="1">
    <source>
        <dbReference type="SAM" id="MobiDB-lite"/>
    </source>
</evidence>
<comment type="caution">
    <text evidence="2">The sequence shown here is derived from an EMBL/GenBank/DDBJ whole genome shotgun (WGS) entry which is preliminary data.</text>
</comment>
<protein>
    <submittedName>
        <fullName evidence="2">Uncharacterized protein</fullName>
    </submittedName>
</protein>
<keyword evidence="3" id="KW-1185">Reference proteome</keyword>
<dbReference type="EMBL" id="JAPWDO010000007">
    <property type="protein sequence ID" value="KAJ5462305.1"/>
    <property type="molecule type" value="Genomic_DNA"/>
</dbReference>
<accession>A0A9X0BHN9</accession>
<organism evidence="2 3">
    <name type="scientific">Penicillium desertorum</name>
    <dbReference type="NCBI Taxonomy" id="1303715"/>
    <lineage>
        <taxon>Eukaryota</taxon>
        <taxon>Fungi</taxon>
        <taxon>Dikarya</taxon>
        <taxon>Ascomycota</taxon>
        <taxon>Pezizomycotina</taxon>
        <taxon>Eurotiomycetes</taxon>
        <taxon>Eurotiomycetidae</taxon>
        <taxon>Eurotiales</taxon>
        <taxon>Aspergillaceae</taxon>
        <taxon>Penicillium</taxon>
    </lineage>
</organism>
<reference evidence="2" key="1">
    <citation type="submission" date="2022-12" db="EMBL/GenBank/DDBJ databases">
        <authorList>
            <person name="Petersen C."/>
        </authorList>
    </citation>
    <scope>NUCLEOTIDE SEQUENCE</scope>
    <source>
        <strain evidence="2">IBT 17660</strain>
    </source>
</reference>
<dbReference type="AlphaFoldDB" id="A0A9X0BHN9"/>
<proteinExistence type="predicted"/>
<feature type="region of interest" description="Disordered" evidence="1">
    <location>
        <begin position="1"/>
        <end position="21"/>
    </location>
</feature>
<name>A0A9X0BHN9_9EURO</name>
<sequence length="73" mass="8163">MDQVVSTGSASGSEDPTSTVTDNVVRELVKERKRENAEILEKHQIVLDKWDLVNTRCCNHIFGTLDVVPTSHI</sequence>
<reference evidence="2" key="2">
    <citation type="journal article" date="2023" name="IMA Fungus">
        <title>Comparative genomic study of the Penicillium genus elucidates a diverse pangenome and 15 lateral gene transfer events.</title>
        <authorList>
            <person name="Petersen C."/>
            <person name="Sorensen T."/>
            <person name="Nielsen M.R."/>
            <person name="Sondergaard T.E."/>
            <person name="Sorensen J.L."/>
            <person name="Fitzpatrick D.A."/>
            <person name="Frisvad J.C."/>
            <person name="Nielsen K.L."/>
        </authorList>
    </citation>
    <scope>NUCLEOTIDE SEQUENCE</scope>
    <source>
        <strain evidence="2">IBT 17660</strain>
    </source>
</reference>
<dbReference type="Proteomes" id="UP001147760">
    <property type="component" value="Unassembled WGS sequence"/>
</dbReference>
<evidence type="ECO:0000313" key="2">
    <source>
        <dbReference type="EMBL" id="KAJ5462305.1"/>
    </source>
</evidence>
<gene>
    <name evidence="2" type="ORF">N7530_010510</name>
</gene>
<evidence type="ECO:0000313" key="3">
    <source>
        <dbReference type="Proteomes" id="UP001147760"/>
    </source>
</evidence>